<evidence type="ECO:0000313" key="3">
    <source>
        <dbReference type="Proteomes" id="UP000664859"/>
    </source>
</evidence>
<organism evidence="2 3">
    <name type="scientific">Tribonema minus</name>
    <dbReference type="NCBI Taxonomy" id="303371"/>
    <lineage>
        <taxon>Eukaryota</taxon>
        <taxon>Sar</taxon>
        <taxon>Stramenopiles</taxon>
        <taxon>Ochrophyta</taxon>
        <taxon>PX clade</taxon>
        <taxon>Xanthophyceae</taxon>
        <taxon>Tribonematales</taxon>
        <taxon>Tribonemataceae</taxon>
        <taxon>Tribonema</taxon>
    </lineage>
</organism>
<name>A0A836CKA4_9STRA</name>
<sequence length="310" mass="35313">MNVLPPPALLPQERKLVVDQLRKLIDARKYLRDSGYGWKVSDEHLHKLVREYLRFMELKRAAPPQSLSPSTEVDDVWYCHITCTREYAAFCERHFDAFVHRDPTLNPDGGRYWACLKAYRLRYPRGPQPSCWPETDEDVASRIAGSGDEDSGDEERRRITQADSDGDFGRGVRAAGRDPFDMLGRPFPAEVVTQADVDGDFGRRVRALGGDPEKLLEEDMPSGKGVYTLDYLEQNRERPTALVDSLQSLGVGPYPLSKLLGERRGRKYYGLEDMDTEFMDEREDVKGQRMGYLGAMKAATVYRRSTGPMH</sequence>
<evidence type="ECO:0000313" key="2">
    <source>
        <dbReference type="EMBL" id="KAG5188423.1"/>
    </source>
</evidence>
<protein>
    <submittedName>
        <fullName evidence="2">Uncharacterized protein</fullName>
    </submittedName>
</protein>
<comment type="caution">
    <text evidence="2">The sequence shown here is derived from an EMBL/GenBank/DDBJ whole genome shotgun (WGS) entry which is preliminary data.</text>
</comment>
<keyword evidence="3" id="KW-1185">Reference proteome</keyword>
<proteinExistence type="predicted"/>
<dbReference type="Proteomes" id="UP000664859">
    <property type="component" value="Unassembled WGS sequence"/>
</dbReference>
<accession>A0A836CKA4</accession>
<gene>
    <name evidence="2" type="ORF">JKP88DRAFT_304715</name>
</gene>
<feature type="region of interest" description="Disordered" evidence="1">
    <location>
        <begin position="142"/>
        <end position="173"/>
    </location>
</feature>
<dbReference type="EMBL" id="JAFCMP010000069">
    <property type="protein sequence ID" value="KAG5188423.1"/>
    <property type="molecule type" value="Genomic_DNA"/>
</dbReference>
<evidence type="ECO:0000256" key="1">
    <source>
        <dbReference type="SAM" id="MobiDB-lite"/>
    </source>
</evidence>
<reference evidence="2" key="1">
    <citation type="submission" date="2021-02" db="EMBL/GenBank/DDBJ databases">
        <title>First Annotated Genome of the Yellow-green Alga Tribonema minus.</title>
        <authorList>
            <person name="Mahan K.M."/>
        </authorList>
    </citation>
    <scope>NUCLEOTIDE SEQUENCE</scope>
    <source>
        <strain evidence="2">UTEX B ZZ1240</strain>
    </source>
</reference>
<dbReference type="AlphaFoldDB" id="A0A836CKA4"/>